<dbReference type="PROSITE" id="PS50041">
    <property type="entry name" value="C_TYPE_LECTIN_2"/>
    <property type="match status" value="6"/>
</dbReference>
<feature type="domain" description="C-type lectin" evidence="2">
    <location>
        <begin position="679"/>
        <end position="786"/>
    </location>
</feature>
<organism evidence="3 4">
    <name type="scientific">Collichthys lucidus</name>
    <name type="common">Big head croaker</name>
    <name type="synonym">Sciaena lucida</name>
    <dbReference type="NCBI Taxonomy" id="240159"/>
    <lineage>
        <taxon>Eukaryota</taxon>
        <taxon>Metazoa</taxon>
        <taxon>Chordata</taxon>
        <taxon>Craniata</taxon>
        <taxon>Vertebrata</taxon>
        <taxon>Euteleostomi</taxon>
        <taxon>Actinopterygii</taxon>
        <taxon>Neopterygii</taxon>
        <taxon>Teleostei</taxon>
        <taxon>Neoteleostei</taxon>
        <taxon>Acanthomorphata</taxon>
        <taxon>Eupercaria</taxon>
        <taxon>Sciaenidae</taxon>
        <taxon>Collichthys</taxon>
    </lineage>
</organism>
<keyword evidence="1" id="KW-1015">Disulfide bond</keyword>
<gene>
    <name evidence="3" type="ORF">D9C73_016662</name>
</gene>
<feature type="domain" description="C-type lectin" evidence="2">
    <location>
        <begin position="108"/>
        <end position="227"/>
    </location>
</feature>
<reference evidence="3 4" key="1">
    <citation type="submission" date="2019-01" db="EMBL/GenBank/DDBJ databases">
        <title>Genome Assembly of Collichthys lucidus.</title>
        <authorList>
            <person name="Cai M."/>
            <person name="Xiao S."/>
        </authorList>
    </citation>
    <scope>NUCLEOTIDE SEQUENCE [LARGE SCALE GENOMIC DNA]</scope>
    <source>
        <strain evidence="3">JT15FE1705JMU</strain>
        <tissue evidence="3">Muscle</tissue>
    </source>
</reference>
<feature type="domain" description="C-type lectin" evidence="2">
    <location>
        <begin position="376"/>
        <end position="495"/>
    </location>
</feature>
<dbReference type="STRING" id="240159.A0A4U5V443"/>
<dbReference type="InterPro" id="IPR016186">
    <property type="entry name" value="C-type_lectin-like/link_sf"/>
</dbReference>
<name>A0A4U5V443_COLLU</name>
<proteinExistence type="predicted"/>
<protein>
    <submittedName>
        <fullName evidence="3">Macrophage mannose receptor 1</fullName>
    </submittedName>
</protein>
<dbReference type="PANTHER" id="PTHR45784:SF3">
    <property type="entry name" value="C-TYPE LECTIN DOMAIN FAMILY 4 MEMBER K-LIKE-RELATED"/>
    <property type="match status" value="1"/>
</dbReference>
<dbReference type="SMART" id="SM00034">
    <property type="entry name" value="CLECT"/>
    <property type="match status" value="6"/>
</dbReference>
<dbReference type="PROSITE" id="PS00615">
    <property type="entry name" value="C_TYPE_LECTIN_1"/>
    <property type="match status" value="5"/>
</dbReference>
<evidence type="ECO:0000313" key="3">
    <source>
        <dbReference type="EMBL" id="TKS82553.1"/>
    </source>
</evidence>
<dbReference type="InterPro" id="IPR018378">
    <property type="entry name" value="C-type_lectin_CS"/>
</dbReference>
<dbReference type="SUPFAM" id="SSF56436">
    <property type="entry name" value="C-type lectin-like"/>
    <property type="match status" value="6"/>
</dbReference>
<feature type="domain" description="C-type lectin" evidence="2">
    <location>
        <begin position="1"/>
        <end position="113"/>
    </location>
</feature>
<keyword evidence="4" id="KW-1185">Reference proteome</keyword>
<accession>A0A4U5V443</accession>
<sequence length="863" mass="101107">MRWFDARHVCRENYTDLATFENMDDINSLEPTFSYELAWIGLWDEPRSWKSAMGIESNSWRWSATNETSKTGYSNWWTNEPQNAGGSQACVAMSTDGKWVDDNCETDYYFICYTVSNENERTYALIRDLKPWDSALEYCRAHHTDMAMIENIEQDNEVNAAKSDAGIVWIGLYRVPWVWSDKSQSSFTHWHVHQPNNYLNKQFCVAVNEQHKWNDDYCENERPFICHQVSRLRRVVRVKFRTDADISDPAISTQILQKFLPRKYYYIDKKMNWTDARHVCRENYTDLATFENMDDINSQTFSYEWAWIGLWDDPRSWKSAMGIESNSWRWSATNETSKTGYSNWMKNEPQNAGGSEACVAMSTDGTWKDQNCESSYYFICYTVSNENKKTYALIRHMISWDSALEYCRAHHTDMAMIENIEQNNEVNAAKSDAGIVWIGLYRVPWVWSDKSQSSFKNWRSGKPNNYDAIQFCGGENEQHEWDDDDCTIEHPFICHQVSRLRRVVRVKFRTDADISDPAISTQILQKPEMDRNVTLIVFFFGFCMFSSVLAARLFHYVNLTKTWDDARLYCREKYTDLATIRNKEQLGRLERPENMNTSAVWIGLRDNPEHWQDIMHNKSNAWRWSTNGATGQTAFENWHPGEPDNKNAEYCVFMDSQGMWFDGDCENLRSFVCFNESLEGEKTFVFVSTLKSWKDSRRYCRFHHAELARIENELENTNITLATPDNATVWIGMYRVPGAWSDGDWSLFRNWKNGQPDVGTERCVTEQPSHMWQTTNCNNSYTFLCHEDTPLRKVVVKMKIRTDADMTDPANSNNLFEQLADELTSHGLTYFKLQWKIHPRKVKQPTVHGCDMHRVHSARCGSD</sequence>
<feature type="domain" description="C-type lectin" evidence="2">
    <location>
        <begin position="259"/>
        <end position="381"/>
    </location>
</feature>
<keyword evidence="3" id="KW-0675">Receptor</keyword>
<dbReference type="Proteomes" id="UP000298787">
    <property type="component" value="Chromosome 14"/>
</dbReference>
<evidence type="ECO:0000256" key="1">
    <source>
        <dbReference type="ARBA" id="ARBA00023157"/>
    </source>
</evidence>
<dbReference type="AlphaFoldDB" id="A0A4U5V443"/>
<dbReference type="InterPro" id="IPR001304">
    <property type="entry name" value="C-type_lectin-like"/>
</dbReference>
<evidence type="ECO:0000313" key="4">
    <source>
        <dbReference type="Proteomes" id="UP000298787"/>
    </source>
</evidence>
<dbReference type="EMBL" id="CM014091">
    <property type="protein sequence ID" value="TKS82553.1"/>
    <property type="molecule type" value="Genomic_DNA"/>
</dbReference>
<dbReference type="Pfam" id="PF00059">
    <property type="entry name" value="Lectin_C"/>
    <property type="match status" value="6"/>
</dbReference>
<dbReference type="PANTHER" id="PTHR45784">
    <property type="entry name" value="C-TYPE LECTIN DOMAIN FAMILY 20 MEMBER A-RELATED"/>
    <property type="match status" value="1"/>
</dbReference>
<dbReference type="InterPro" id="IPR016187">
    <property type="entry name" value="CTDL_fold"/>
</dbReference>
<evidence type="ECO:0000259" key="2">
    <source>
        <dbReference type="PROSITE" id="PS50041"/>
    </source>
</evidence>
<dbReference type="CDD" id="cd00037">
    <property type="entry name" value="CLECT"/>
    <property type="match status" value="2"/>
</dbReference>
<dbReference type="Gene3D" id="3.10.100.10">
    <property type="entry name" value="Mannose-Binding Protein A, subunit A"/>
    <property type="match status" value="6"/>
</dbReference>
<feature type="domain" description="C-type lectin" evidence="2">
    <location>
        <begin position="549"/>
        <end position="674"/>
    </location>
</feature>